<dbReference type="PANTHER" id="PTHR22937:SF65">
    <property type="entry name" value="E3 UBIQUITIN-PROTEIN LIGASE ARK2C"/>
    <property type="match status" value="1"/>
</dbReference>
<evidence type="ECO:0000256" key="6">
    <source>
        <dbReference type="ARBA" id="ARBA00022786"/>
    </source>
</evidence>
<keyword evidence="12" id="KW-1185">Reference proteome</keyword>
<name>A0AAD9PDG0_RIDPI</name>
<dbReference type="Pfam" id="PF13639">
    <property type="entry name" value="zf-RING_2"/>
    <property type="match status" value="1"/>
</dbReference>
<keyword evidence="7" id="KW-0862">Zinc</keyword>
<feature type="region of interest" description="Disordered" evidence="9">
    <location>
        <begin position="92"/>
        <end position="127"/>
    </location>
</feature>
<sequence length="947" mass="105173">MASTNITSHEIVYEPHGGPINLHMSGEADPFIGDNPRADLSDPEVDVWHSAEEDIDVVSLDAAARQTESSVPREPAFLSSDFQDGFTSRMMLPSSTSDPELTAVLPPSSSPQPGTSSNHQGFTNNHSFDAPWLFRQAPSSNHGRHKPIMSAHPRQGCPPQTLFHNIYPHQGQVPFHHRMSHGIMGTDVSQLPHTTSQEPGPAGVMKKRRSSHFSPDSNRAKKSPDMTVYPRCRREHMRRSGACRYSPRPLTSQQYVSEQIIADSTNSFLTQSCPVDLGSPSASDTDTSDCDSDIDVINPGLLCSSSTCRPARPEPFMPLVGEEDLDNYTNSTMPPVGTNVNLGFHSNVLNFDNDNSGQLEPSSIEPTVSRHDATVAGENMSVQPQHHVIIDKNDDTDSDVEVVAVVTRRKGSRQARRHGAFGRTATVVVDLTESDNGAIIMSQMPEVVEQPLPMALGQVAPVTEVQEIRPPSVTESSQLASAYVNNGPGPASGPGCENGGFLHPPPAHIRSYYPGHRSRVNMPTQRPVSPRFMPPQLPPRLGARNEEPPCAFHRRHCQHFGVQPLQQEQHPQFTPNRQPHPPAAHYQCFNLCNQPPRLHHLHQGAVGPQPAPAVPLQPPRAHQHHHHFQPESPSVMEQQCRIQHDMMEQHRRAQQRVHHMHRGLELERLHHEERRRRSEALEQRRQQRGAFAAHMEAPPSHTRVSFAPMHAMPHDAPVPVMMPPHHHGFVPAASDMYTPGHSSDGVNTNGMNCNGNNGLPMAQHQHLHHHLHHYHCETAPRVHPFNIAPGINISIGASYMPGMQDMSGGFAPIHVVPEGMPVHTVGFGMRGIMLNRPPTYEELLNLEDRLGNVVRGASQSVIERNTFPHLYQKIKKTCSEIDSDDNHQEKCTICLSEFEENEDVRRLPCMHLFHVECVDQWLGQNKRCPICRVDIEAATKGDPAQEV</sequence>
<feature type="compositionally biased region" description="Basic and acidic residues" evidence="9">
    <location>
        <begin position="671"/>
        <end position="685"/>
    </location>
</feature>
<evidence type="ECO:0000256" key="5">
    <source>
        <dbReference type="ARBA" id="ARBA00022771"/>
    </source>
</evidence>
<evidence type="ECO:0000256" key="7">
    <source>
        <dbReference type="ARBA" id="ARBA00022833"/>
    </source>
</evidence>
<keyword evidence="6" id="KW-0833">Ubl conjugation pathway</keyword>
<dbReference type="InterPro" id="IPR001841">
    <property type="entry name" value="Znf_RING"/>
</dbReference>
<gene>
    <name evidence="11" type="ORF">NP493_23g02021</name>
</gene>
<evidence type="ECO:0000256" key="1">
    <source>
        <dbReference type="ARBA" id="ARBA00000900"/>
    </source>
</evidence>
<reference evidence="11" key="1">
    <citation type="journal article" date="2023" name="Mol. Biol. Evol.">
        <title>Third-Generation Sequencing Reveals the Adaptive Role of the Epigenome in Three Deep-Sea Polychaetes.</title>
        <authorList>
            <person name="Perez M."/>
            <person name="Aroh O."/>
            <person name="Sun Y."/>
            <person name="Lan Y."/>
            <person name="Juniper S.K."/>
            <person name="Young C.R."/>
            <person name="Angers B."/>
            <person name="Qian P.Y."/>
        </authorList>
    </citation>
    <scope>NUCLEOTIDE SEQUENCE</scope>
    <source>
        <strain evidence="11">R07B-5</strain>
    </source>
</reference>
<dbReference type="InterPro" id="IPR013083">
    <property type="entry name" value="Znf_RING/FYVE/PHD"/>
</dbReference>
<dbReference type="PANTHER" id="PTHR22937">
    <property type="entry name" value="E3 UBIQUITIN-PROTEIN LIGASE RNF165"/>
    <property type="match status" value="1"/>
</dbReference>
<dbReference type="EMBL" id="JAODUO010000023">
    <property type="protein sequence ID" value="KAK2192755.1"/>
    <property type="molecule type" value="Genomic_DNA"/>
</dbReference>
<dbReference type="SMART" id="SM00184">
    <property type="entry name" value="RING"/>
    <property type="match status" value="1"/>
</dbReference>
<dbReference type="AlphaFoldDB" id="A0AAD9PDG0"/>
<feature type="compositionally biased region" description="Pro residues" evidence="9">
    <location>
        <begin position="609"/>
        <end position="618"/>
    </location>
</feature>
<proteinExistence type="predicted"/>
<evidence type="ECO:0000256" key="8">
    <source>
        <dbReference type="PROSITE-ProRule" id="PRU00175"/>
    </source>
</evidence>
<feature type="compositionally biased region" description="Polar residues" evidence="9">
    <location>
        <begin position="118"/>
        <end position="127"/>
    </location>
</feature>
<evidence type="ECO:0000313" key="12">
    <source>
        <dbReference type="Proteomes" id="UP001209878"/>
    </source>
</evidence>
<dbReference type="InterPro" id="IPR045191">
    <property type="entry name" value="MBR1/2-like"/>
</dbReference>
<evidence type="ECO:0000313" key="11">
    <source>
        <dbReference type="EMBL" id="KAK2192755.1"/>
    </source>
</evidence>
<dbReference type="Gene3D" id="3.30.40.10">
    <property type="entry name" value="Zinc/RING finger domain, C3HC4 (zinc finger)"/>
    <property type="match status" value="1"/>
</dbReference>
<dbReference type="EC" id="2.3.2.27" evidence="2"/>
<dbReference type="GO" id="GO:0061630">
    <property type="term" value="F:ubiquitin protein ligase activity"/>
    <property type="evidence" value="ECO:0007669"/>
    <property type="project" value="UniProtKB-EC"/>
</dbReference>
<organism evidence="11 12">
    <name type="scientific">Ridgeia piscesae</name>
    <name type="common">Tubeworm</name>
    <dbReference type="NCBI Taxonomy" id="27915"/>
    <lineage>
        <taxon>Eukaryota</taxon>
        <taxon>Metazoa</taxon>
        <taxon>Spiralia</taxon>
        <taxon>Lophotrochozoa</taxon>
        <taxon>Annelida</taxon>
        <taxon>Polychaeta</taxon>
        <taxon>Sedentaria</taxon>
        <taxon>Canalipalpata</taxon>
        <taxon>Sabellida</taxon>
        <taxon>Siboglinidae</taxon>
        <taxon>Ridgeia</taxon>
    </lineage>
</organism>
<dbReference type="GO" id="GO:0005634">
    <property type="term" value="C:nucleus"/>
    <property type="evidence" value="ECO:0007669"/>
    <property type="project" value="TreeGrafter"/>
</dbReference>
<dbReference type="PROSITE" id="PS50089">
    <property type="entry name" value="ZF_RING_2"/>
    <property type="match status" value="1"/>
</dbReference>
<evidence type="ECO:0000256" key="9">
    <source>
        <dbReference type="SAM" id="MobiDB-lite"/>
    </source>
</evidence>
<feature type="region of interest" description="Disordered" evidence="9">
    <location>
        <begin position="192"/>
        <end position="226"/>
    </location>
</feature>
<dbReference type="SUPFAM" id="SSF57850">
    <property type="entry name" value="RING/U-box"/>
    <property type="match status" value="1"/>
</dbReference>
<dbReference type="Proteomes" id="UP001209878">
    <property type="component" value="Unassembled WGS sequence"/>
</dbReference>
<evidence type="ECO:0000256" key="3">
    <source>
        <dbReference type="ARBA" id="ARBA00022679"/>
    </source>
</evidence>
<feature type="region of interest" description="Disordered" evidence="9">
    <location>
        <begin position="17"/>
        <end position="42"/>
    </location>
</feature>
<feature type="region of interest" description="Disordered" evidence="9">
    <location>
        <begin position="671"/>
        <end position="698"/>
    </location>
</feature>
<dbReference type="CDD" id="cd16474">
    <property type="entry name" value="RING-H2_RNF111-like"/>
    <property type="match status" value="1"/>
</dbReference>
<accession>A0AAD9PDG0</accession>
<evidence type="ECO:0000256" key="4">
    <source>
        <dbReference type="ARBA" id="ARBA00022723"/>
    </source>
</evidence>
<keyword evidence="4" id="KW-0479">Metal-binding</keyword>
<dbReference type="GO" id="GO:0008270">
    <property type="term" value="F:zinc ion binding"/>
    <property type="evidence" value="ECO:0007669"/>
    <property type="project" value="UniProtKB-KW"/>
</dbReference>
<feature type="domain" description="RING-type" evidence="10">
    <location>
        <begin position="891"/>
        <end position="932"/>
    </location>
</feature>
<evidence type="ECO:0000256" key="2">
    <source>
        <dbReference type="ARBA" id="ARBA00012483"/>
    </source>
</evidence>
<comment type="caution">
    <text evidence="11">The sequence shown here is derived from an EMBL/GenBank/DDBJ whole genome shotgun (WGS) entry which is preliminary data.</text>
</comment>
<keyword evidence="5 8" id="KW-0863">Zinc-finger</keyword>
<comment type="catalytic activity">
    <reaction evidence="1">
        <text>S-ubiquitinyl-[E2 ubiquitin-conjugating enzyme]-L-cysteine + [acceptor protein]-L-lysine = [E2 ubiquitin-conjugating enzyme]-L-cysteine + N(6)-ubiquitinyl-[acceptor protein]-L-lysine.</text>
        <dbReference type="EC" id="2.3.2.27"/>
    </reaction>
</comment>
<keyword evidence="3" id="KW-0808">Transferase</keyword>
<feature type="region of interest" description="Disordered" evidence="9">
    <location>
        <begin position="604"/>
        <end position="633"/>
    </location>
</feature>
<protein>
    <recommendedName>
        <fullName evidence="2">RING-type E3 ubiquitin transferase</fullName>
        <ecNumber evidence="2">2.3.2.27</ecNumber>
    </recommendedName>
</protein>
<evidence type="ECO:0000259" key="10">
    <source>
        <dbReference type="PROSITE" id="PS50089"/>
    </source>
</evidence>